<sequence>MAIDLYERICRALDLVSTPMALEVLEKLVDDLPYGHLADSATIRHAIECLRSVGAVQARAQLSSIGVPAIALTPHGRRLFRRLASMQDVPGRQSMIDSTVIKPLRSTAD</sequence>
<reference evidence="1 2" key="1">
    <citation type="submission" date="2021-01" db="EMBL/GenBank/DDBJ databases">
        <title>Whole genome shotgun sequence of Asanoa iriomotensis NBRC 100142.</title>
        <authorList>
            <person name="Komaki H."/>
            <person name="Tamura T."/>
        </authorList>
    </citation>
    <scope>NUCLEOTIDE SEQUENCE [LARGE SCALE GENOMIC DNA]</scope>
    <source>
        <strain evidence="1 2">NBRC 100142</strain>
    </source>
</reference>
<accession>A0ABQ4CFC7</accession>
<protein>
    <submittedName>
        <fullName evidence="1">Uncharacterized protein</fullName>
    </submittedName>
</protein>
<comment type="caution">
    <text evidence="1">The sequence shown here is derived from an EMBL/GenBank/DDBJ whole genome shotgun (WGS) entry which is preliminary data.</text>
</comment>
<organism evidence="1 2">
    <name type="scientific">Asanoa iriomotensis</name>
    <dbReference type="NCBI Taxonomy" id="234613"/>
    <lineage>
        <taxon>Bacteria</taxon>
        <taxon>Bacillati</taxon>
        <taxon>Actinomycetota</taxon>
        <taxon>Actinomycetes</taxon>
        <taxon>Micromonosporales</taxon>
        <taxon>Micromonosporaceae</taxon>
        <taxon>Asanoa</taxon>
    </lineage>
</organism>
<proteinExistence type="predicted"/>
<evidence type="ECO:0000313" key="2">
    <source>
        <dbReference type="Proteomes" id="UP000624325"/>
    </source>
</evidence>
<keyword evidence="2" id="KW-1185">Reference proteome</keyword>
<dbReference type="Proteomes" id="UP000624325">
    <property type="component" value="Unassembled WGS sequence"/>
</dbReference>
<gene>
    <name evidence="1" type="ORF">Air01nite_75780</name>
</gene>
<name>A0ABQ4CFC7_9ACTN</name>
<evidence type="ECO:0000313" key="1">
    <source>
        <dbReference type="EMBL" id="GIF61483.1"/>
    </source>
</evidence>
<dbReference type="RefSeq" id="WP_203708299.1">
    <property type="nucleotide sequence ID" value="NZ_BAAALU010000018.1"/>
</dbReference>
<dbReference type="EMBL" id="BONC01000108">
    <property type="protein sequence ID" value="GIF61483.1"/>
    <property type="molecule type" value="Genomic_DNA"/>
</dbReference>